<dbReference type="PANTHER" id="PTHR11365:SF10">
    <property type="entry name" value="HYDANTOINASE_OXOPROLINASE"/>
    <property type="match status" value="1"/>
</dbReference>
<accession>A0AA38RD37</accession>
<dbReference type="Pfam" id="PF06032">
    <property type="entry name" value="S-Me-THD_N"/>
    <property type="match status" value="1"/>
</dbReference>
<evidence type="ECO:0000313" key="6">
    <source>
        <dbReference type="Proteomes" id="UP001174694"/>
    </source>
</evidence>
<evidence type="ECO:0000313" key="5">
    <source>
        <dbReference type="EMBL" id="KAJ9134147.1"/>
    </source>
</evidence>
<dbReference type="Gene3D" id="3.40.1610.10">
    <property type="entry name" value="CV3147-like domain"/>
    <property type="match status" value="1"/>
</dbReference>
<comment type="caution">
    <text evidence="5">The sequence shown here is derived from an EMBL/GenBank/DDBJ whole genome shotgun (WGS) entry which is preliminary data.</text>
</comment>
<keyword evidence="6" id="KW-1185">Reference proteome</keyword>
<evidence type="ECO:0000259" key="1">
    <source>
        <dbReference type="Pfam" id="PF01968"/>
    </source>
</evidence>
<evidence type="ECO:0000259" key="4">
    <source>
        <dbReference type="Pfam" id="PF20906"/>
    </source>
</evidence>
<dbReference type="InterPro" id="IPR002821">
    <property type="entry name" value="Hydantoinase_A"/>
</dbReference>
<feature type="domain" description="Hydantoinase A/oxoprolinase" evidence="1">
    <location>
        <begin position="214"/>
        <end position="389"/>
    </location>
</feature>
<dbReference type="AlphaFoldDB" id="A0AA38RD37"/>
<dbReference type="SUPFAM" id="SSF53067">
    <property type="entry name" value="Actin-like ATPase domain"/>
    <property type="match status" value="2"/>
</dbReference>
<sequence length="998" mass="105733">MTVNGPRVVGVDVGGTNTDAVLLDTSRDGTSAVLASHKEPTTSNVTLSIQAALKALLGKSSTTVDPADIAALAVGTTHFLNAIIERDTSRVEKVAVIRLASYDFSTSTPPFMDWPSSLRRIIHGHSVIVPGGVNIDGKALAPVDEDAVRRAAADIMAKGLMNVVIVGIGAPNDENHHQEEHVEEILRETFAKEGRASINIVRSRSIAGSGLLARENAAILNASILNFARRTIRSFTTAMRRIGLRCTLYFTSNAGHLLPFSEAVCLPIRIFSSGATNSIRGAAFLAGSRIGPNGCVVVDIGGTTTDVGFLLKNGYPRLSRTYASLAGVKVNLEMPSVESVGLGGGSIVHVGDDGQVRVGPDSVGHDIITRAVCFGGNTVTATDVAVASGADIGKVVPVSLEANVVAKAEERMKRMLEIYIDRAKLSPEPCTVILVGGGSILCPPELNGVGEIIFPEHGGVANAIGAAMSKIYGSADLLVDVADVDIGRAKTKEKAIANSQGKGGIAESVTVLNEEVAWVPYAEGQRMVKVEVALEADHARVYEEMLKSGHAQLDDSAEESLDDLYEETKQHDVAADDQTLEEEAVVVDLDSYRPDVDAEGRWHVSVTDLKFIEIGCYILGCGGGGSPYGAFLTLRQFLQDGERITITRTEDLEADDIICPVAGIGTPAVGLERPGGAGVLHAMQAMSKLLGVKFSKVLSTEIGGSNGLGALIWGSSRYYNVPVVDGDFMGRAYPNFEMVSRYITAKSVNELLPVTLCSGIGDTVVIPANQEDETSAGKEIRRVCASMGFAAGAAGKPLSGPKMQVDGIPNTFSLSWRLGRVVAKAQRTASLANVADALIDEAGGSGSARRIFQGKIRGVASTITATAHSLGEVAVERLGEDEMETDADKAEAWTEVTIPFMNENLAVIATNREGEKKVLATVPDLIFLLDTSTGEAIGTQEYRYGLKVTVMIMAPHPIWTTKRGLEIAGPAAFHLPYEYTSPLKYTKPRSVIDEFRGQ</sequence>
<feature type="domain" description="S-Me-THD-like C-terminal" evidence="4">
    <location>
        <begin position="776"/>
        <end position="980"/>
    </location>
</feature>
<dbReference type="GO" id="GO:0016787">
    <property type="term" value="F:hydrolase activity"/>
    <property type="evidence" value="ECO:0007669"/>
    <property type="project" value="InterPro"/>
</dbReference>
<feature type="domain" description="Hydantoinase/oxoprolinase N-terminal" evidence="2">
    <location>
        <begin position="9"/>
        <end position="189"/>
    </location>
</feature>
<dbReference type="Gene3D" id="2.40.390.10">
    <property type="entry name" value="CV3147-like"/>
    <property type="match status" value="1"/>
</dbReference>
<gene>
    <name evidence="5" type="ORF">NKR23_g10305</name>
</gene>
<feature type="domain" description="S-Me-THD N-terminal" evidence="3">
    <location>
        <begin position="607"/>
        <end position="767"/>
    </location>
</feature>
<dbReference type="InterPro" id="IPR024071">
    <property type="entry name" value="S-Me-THD_C_sf"/>
</dbReference>
<dbReference type="EMBL" id="JANBVO010000045">
    <property type="protein sequence ID" value="KAJ9134147.1"/>
    <property type="molecule type" value="Genomic_DNA"/>
</dbReference>
<dbReference type="SUPFAM" id="SSF160991">
    <property type="entry name" value="CV3147-like"/>
    <property type="match status" value="1"/>
</dbReference>
<dbReference type="Pfam" id="PF01968">
    <property type="entry name" value="Hydantoinase_A"/>
    <property type="match status" value="1"/>
</dbReference>
<protein>
    <submittedName>
        <fullName evidence="5">Hydantoinase/oxoprolinase</fullName>
    </submittedName>
</protein>
<dbReference type="Pfam" id="PF20906">
    <property type="entry name" value="S-Me-THD_C"/>
    <property type="match status" value="1"/>
</dbReference>
<dbReference type="InterPro" id="IPR010318">
    <property type="entry name" value="S-Me-THD_N"/>
</dbReference>
<dbReference type="InterPro" id="IPR027479">
    <property type="entry name" value="S-Me-THD_N_sf"/>
</dbReference>
<dbReference type="InterPro" id="IPR008040">
    <property type="entry name" value="Hydant_A_N"/>
</dbReference>
<evidence type="ECO:0000259" key="2">
    <source>
        <dbReference type="Pfam" id="PF05378"/>
    </source>
</evidence>
<name>A0AA38RD37_9PEZI</name>
<evidence type="ECO:0000259" key="3">
    <source>
        <dbReference type="Pfam" id="PF06032"/>
    </source>
</evidence>
<dbReference type="InterPro" id="IPR043129">
    <property type="entry name" value="ATPase_NBD"/>
</dbReference>
<organism evidence="5 6">
    <name type="scientific">Pleurostoma richardsiae</name>
    <dbReference type="NCBI Taxonomy" id="41990"/>
    <lineage>
        <taxon>Eukaryota</taxon>
        <taxon>Fungi</taxon>
        <taxon>Dikarya</taxon>
        <taxon>Ascomycota</taxon>
        <taxon>Pezizomycotina</taxon>
        <taxon>Sordariomycetes</taxon>
        <taxon>Sordariomycetidae</taxon>
        <taxon>Calosphaeriales</taxon>
        <taxon>Pleurostomataceae</taxon>
        <taxon>Pleurostoma</taxon>
    </lineage>
</organism>
<dbReference type="Proteomes" id="UP001174694">
    <property type="component" value="Unassembled WGS sequence"/>
</dbReference>
<dbReference type="InterPro" id="IPR048350">
    <property type="entry name" value="S-Me-THD-like_C"/>
</dbReference>
<dbReference type="PANTHER" id="PTHR11365">
    <property type="entry name" value="5-OXOPROLINASE RELATED"/>
    <property type="match status" value="1"/>
</dbReference>
<reference evidence="5" key="1">
    <citation type="submission" date="2022-07" db="EMBL/GenBank/DDBJ databases">
        <title>Fungi with potential for degradation of polypropylene.</title>
        <authorList>
            <person name="Gostincar C."/>
        </authorList>
    </citation>
    <scope>NUCLEOTIDE SEQUENCE</scope>
    <source>
        <strain evidence="5">EXF-13308</strain>
    </source>
</reference>
<proteinExistence type="predicted"/>
<dbReference type="Pfam" id="PF05378">
    <property type="entry name" value="Hydant_A_N"/>
    <property type="match status" value="1"/>
</dbReference>
<dbReference type="InterPro" id="IPR045079">
    <property type="entry name" value="Oxoprolinase-like"/>
</dbReference>